<dbReference type="OrthoDB" id="5593012at2759"/>
<dbReference type="Gene3D" id="1.10.472.130">
    <property type="match status" value="1"/>
</dbReference>
<organism evidence="2 3">
    <name type="scientific">Angomonas deanei</name>
    <dbReference type="NCBI Taxonomy" id="59799"/>
    <lineage>
        <taxon>Eukaryota</taxon>
        <taxon>Discoba</taxon>
        <taxon>Euglenozoa</taxon>
        <taxon>Kinetoplastea</taxon>
        <taxon>Metakinetoplastina</taxon>
        <taxon>Trypanosomatida</taxon>
        <taxon>Trypanosomatidae</taxon>
        <taxon>Strigomonadinae</taxon>
        <taxon>Angomonas</taxon>
    </lineage>
</organism>
<dbReference type="InterPro" id="IPR027417">
    <property type="entry name" value="P-loop_NTPase"/>
</dbReference>
<dbReference type="GO" id="GO:0051959">
    <property type="term" value="F:dynein light intermediate chain binding"/>
    <property type="evidence" value="ECO:0007669"/>
    <property type="project" value="InterPro"/>
</dbReference>
<dbReference type="Pfam" id="PF17852">
    <property type="entry name" value="Dynein_AAA_lid"/>
    <property type="match status" value="1"/>
</dbReference>
<gene>
    <name evidence="2" type="ORF">ADEAN_000829700</name>
</gene>
<proteinExistence type="predicted"/>
<dbReference type="InterPro" id="IPR041466">
    <property type="entry name" value="Dynein_AAA5_ext"/>
</dbReference>
<keyword evidence="3" id="KW-1185">Reference proteome</keyword>
<sequence length="303" mass="34315">MLFEVQDLSQASPATVSRCGMVYFNVEDLGWKPFVMTWLNSRRQAEIAMSAPKPDTTISELQDFIFNTFARTLTYKEAECQELVPTTALSIIRAFTRMFDALASTNASPVIPEGAVYKTTQAGENYIPQVRMLAMFCMIWSVGGSLTTQSRRRLDSFVREMDSSFPSMETVFEYFPDLDALRWKSWEEHTDLQKPYAPPASTPYYRQIVPTIDTVRYQYIIGELVRSQVQLVLVGTTGTGKSLVAREVLNHLNADRFVTTELHFSAQTTAKNVQDIIESRMEHTSKKVCNPLVAAAWCASLRI</sequence>
<dbReference type="EMBL" id="LR877162">
    <property type="protein sequence ID" value="CAD2220774.1"/>
    <property type="molecule type" value="Genomic_DNA"/>
</dbReference>
<dbReference type="InterPro" id="IPR026983">
    <property type="entry name" value="DHC"/>
</dbReference>
<accession>A0A7G2CPA0</accession>
<dbReference type="Gene3D" id="3.40.50.300">
    <property type="entry name" value="P-loop containing nucleotide triphosphate hydrolases"/>
    <property type="match status" value="2"/>
</dbReference>
<protein>
    <submittedName>
        <fullName evidence="2">Dynein heavy chain AAA lid domain/P-loop containing dynein motor region/AAA domain (Dynein-related subfamily), putative</fullName>
    </submittedName>
</protein>
<dbReference type="Pfam" id="PF12775">
    <property type="entry name" value="AAA_7"/>
    <property type="match status" value="1"/>
</dbReference>
<dbReference type="PANTHER" id="PTHR45703:SF32">
    <property type="entry name" value="DYNEINS HEAVY CHAIN"/>
    <property type="match status" value="1"/>
</dbReference>
<dbReference type="GO" id="GO:0030286">
    <property type="term" value="C:dynein complex"/>
    <property type="evidence" value="ECO:0007669"/>
    <property type="project" value="InterPro"/>
</dbReference>
<dbReference type="SUPFAM" id="SSF52540">
    <property type="entry name" value="P-loop containing nucleoside triphosphate hydrolases"/>
    <property type="match status" value="1"/>
</dbReference>
<dbReference type="PANTHER" id="PTHR45703">
    <property type="entry name" value="DYNEIN HEAVY CHAIN"/>
    <property type="match status" value="1"/>
</dbReference>
<evidence type="ECO:0000313" key="3">
    <source>
        <dbReference type="Proteomes" id="UP000515908"/>
    </source>
</evidence>
<dbReference type="GO" id="GO:0045505">
    <property type="term" value="F:dynein intermediate chain binding"/>
    <property type="evidence" value="ECO:0007669"/>
    <property type="project" value="InterPro"/>
</dbReference>
<name>A0A7G2CPA0_9TRYP</name>
<dbReference type="Proteomes" id="UP000515908">
    <property type="component" value="Chromosome 18"/>
</dbReference>
<evidence type="ECO:0000259" key="1">
    <source>
        <dbReference type="Pfam" id="PF17852"/>
    </source>
</evidence>
<feature type="domain" description="Dynein heavy chain AAA 5 extension" evidence="1">
    <location>
        <begin position="62"/>
        <end position="188"/>
    </location>
</feature>
<dbReference type="GO" id="GO:0007018">
    <property type="term" value="P:microtubule-based movement"/>
    <property type="evidence" value="ECO:0007669"/>
    <property type="project" value="InterPro"/>
</dbReference>
<evidence type="ECO:0000313" key="2">
    <source>
        <dbReference type="EMBL" id="CAD2220774.1"/>
    </source>
</evidence>
<dbReference type="AlphaFoldDB" id="A0A7G2CPA0"/>
<dbReference type="VEuPathDB" id="TriTrypDB:ADEAN_000829700"/>
<dbReference type="FunFam" id="1.10.472.130:FF:000003">
    <property type="entry name" value="Dynein, axonemal, heavy chain 2"/>
    <property type="match status" value="1"/>
</dbReference>
<reference evidence="2 3" key="1">
    <citation type="submission" date="2020-08" db="EMBL/GenBank/DDBJ databases">
        <authorList>
            <person name="Newling K."/>
            <person name="Davey J."/>
            <person name="Forrester S."/>
        </authorList>
    </citation>
    <scope>NUCLEOTIDE SEQUENCE [LARGE SCALE GENOMIC DNA]</scope>
    <source>
        <strain evidence="3">Crithidia deanei Carvalho (ATCC PRA-265)</strain>
    </source>
</reference>